<feature type="binding site" evidence="3">
    <location>
        <position position="224"/>
    </location>
    <ligand>
        <name>a divalent metal cation</name>
        <dbReference type="ChEBI" id="CHEBI:60240"/>
        <label>1</label>
    </ligand>
</feature>
<comment type="similarity">
    <text evidence="1">Belongs to the GTP cyclohydrolase I type 2/NIF3 family.</text>
</comment>
<protein>
    <recommendedName>
        <fullName evidence="6">Nif3-like dinuclear metal center hexameric protein</fullName>
    </recommendedName>
</protein>
<dbReference type="Proteomes" id="UP000501128">
    <property type="component" value="Chromosome"/>
</dbReference>
<name>A0A7L5DPF7_9BACT</name>
<proteinExistence type="inferred from homology"/>
<accession>A0A7L5DPF7</accession>
<dbReference type="AlphaFoldDB" id="A0A7L5DPF7"/>
<evidence type="ECO:0000313" key="4">
    <source>
        <dbReference type="EMBL" id="QJD77610.1"/>
    </source>
</evidence>
<evidence type="ECO:0000313" key="5">
    <source>
        <dbReference type="Proteomes" id="UP000501128"/>
    </source>
</evidence>
<dbReference type="InterPro" id="IPR002678">
    <property type="entry name" value="DUF34/NIF3"/>
</dbReference>
<reference evidence="4 5" key="1">
    <citation type="submission" date="2020-04" db="EMBL/GenBank/DDBJ databases">
        <title>Genome sequencing of novel species.</title>
        <authorList>
            <person name="Heo J."/>
            <person name="Kim S.-J."/>
            <person name="Kim J.-S."/>
            <person name="Hong S.-B."/>
            <person name="Kwon S.-W."/>
        </authorList>
    </citation>
    <scope>NUCLEOTIDE SEQUENCE [LARGE SCALE GENOMIC DNA]</scope>
    <source>
        <strain evidence="4 5">CJU-R4</strain>
    </source>
</reference>
<keyword evidence="5" id="KW-1185">Reference proteome</keyword>
<sequence length="248" mass="27375">MNTTTLSLTDISDFLHTQLAAGRYPSDEQGGIYRPGTRPIARLGIALEPFPGLADWVEQEQLDALWLHRPWHLNTDALPSDVGVLYHHLPFDETLTIGYCEPLASQLDATGDLEPIGYKQATTKTGEPLPKRAIGMLLDVNGQEFDECLDHVKGLLGNYDRAEAGRQFGVDRIAVVGAMTDELVREAAERGANVYLTGQYRKPAQDAVNDTGMAVIAVGHRRSEEWGLRALADMIRAEWPQLTVIVNE</sequence>
<evidence type="ECO:0008006" key="6">
    <source>
        <dbReference type="Google" id="ProtNLM"/>
    </source>
</evidence>
<organism evidence="4 5">
    <name type="scientific">Spirosoma rhododendri</name>
    <dbReference type="NCBI Taxonomy" id="2728024"/>
    <lineage>
        <taxon>Bacteria</taxon>
        <taxon>Pseudomonadati</taxon>
        <taxon>Bacteroidota</taxon>
        <taxon>Cytophagia</taxon>
        <taxon>Cytophagales</taxon>
        <taxon>Cytophagaceae</taxon>
        <taxon>Spirosoma</taxon>
    </lineage>
</organism>
<dbReference type="SUPFAM" id="SSF102705">
    <property type="entry name" value="NIF3 (NGG1p interacting factor 3)-like"/>
    <property type="match status" value="1"/>
</dbReference>
<dbReference type="PANTHER" id="PTHR13799:SF14">
    <property type="entry name" value="GTP CYCLOHYDROLASE 1 TYPE 2 HOMOLOG"/>
    <property type="match status" value="1"/>
</dbReference>
<evidence type="ECO:0000256" key="2">
    <source>
        <dbReference type="ARBA" id="ARBA00022723"/>
    </source>
</evidence>
<dbReference type="KEGG" id="srho:HH216_03640"/>
<dbReference type="Gene3D" id="3.40.1390.30">
    <property type="entry name" value="NIF3 (NGG1p interacting factor 3)-like"/>
    <property type="match status" value="2"/>
</dbReference>
<evidence type="ECO:0000256" key="3">
    <source>
        <dbReference type="PIRSR" id="PIRSR602678-1"/>
    </source>
</evidence>
<dbReference type="GO" id="GO:0046872">
    <property type="term" value="F:metal ion binding"/>
    <property type="evidence" value="ECO:0007669"/>
    <property type="project" value="UniProtKB-KW"/>
</dbReference>
<keyword evidence="2 3" id="KW-0479">Metal-binding</keyword>
<dbReference type="GO" id="GO:0005737">
    <property type="term" value="C:cytoplasm"/>
    <property type="evidence" value="ECO:0007669"/>
    <property type="project" value="TreeGrafter"/>
</dbReference>
<feature type="binding site" evidence="3">
    <location>
        <position position="220"/>
    </location>
    <ligand>
        <name>a divalent metal cation</name>
        <dbReference type="ChEBI" id="CHEBI:60240"/>
        <label>1</label>
    </ligand>
</feature>
<evidence type="ECO:0000256" key="1">
    <source>
        <dbReference type="ARBA" id="ARBA00006964"/>
    </source>
</evidence>
<dbReference type="Pfam" id="PF01784">
    <property type="entry name" value="DUF34_NIF3"/>
    <property type="match status" value="1"/>
</dbReference>
<dbReference type="RefSeq" id="WP_169549553.1">
    <property type="nucleotide sequence ID" value="NZ_CP051677.1"/>
</dbReference>
<dbReference type="PANTHER" id="PTHR13799">
    <property type="entry name" value="NGG1 INTERACTING FACTOR 3"/>
    <property type="match status" value="1"/>
</dbReference>
<gene>
    <name evidence="4" type="ORF">HH216_03640</name>
</gene>
<dbReference type="EMBL" id="CP051677">
    <property type="protein sequence ID" value="QJD77610.1"/>
    <property type="molecule type" value="Genomic_DNA"/>
</dbReference>
<feature type="binding site" evidence="3">
    <location>
        <position position="92"/>
    </location>
    <ligand>
        <name>a divalent metal cation</name>
        <dbReference type="ChEBI" id="CHEBI:60240"/>
        <label>1</label>
    </ligand>
</feature>
<dbReference type="InterPro" id="IPR036069">
    <property type="entry name" value="DUF34/NIF3_sf"/>
</dbReference>